<protein>
    <submittedName>
        <fullName evidence="2">Uncharacterized protein</fullName>
    </submittedName>
</protein>
<dbReference type="Proteomes" id="UP001447008">
    <property type="component" value="Unassembled WGS sequence"/>
</dbReference>
<organism evidence="2 3">
    <name type="scientific">Pseudoalteromonas qingdaonensis</name>
    <dbReference type="NCBI Taxonomy" id="3131913"/>
    <lineage>
        <taxon>Bacteria</taxon>
        <taxon>Pseudomonadati</taxon>
        <taxon>Pseudomonadota</taxon>
        <taxon>Gammaproteobacteria</taxon>
        <taxon>Alteromonadales</taxon>
        <taxon>Pseudoalteromonadaceae</taxon>
        <taxon>Pseudoalteromonas</taxon>
    </lineage>
</organism>
<dbReference type="RefSeq" id="WP_342679953.1">
    <property type="nucleotide sequence ID" value="NZ_JBCGCU010000019.1"/>
</dbReference>
<feature type="transmembrane region" description="Helical" evidence="1">
    <location>
        <begin position="58"/>
        <end position="77"/>
    </location>
</feature>
<keyword evidence="1" id="KW-1133">Transmembrane helix</keyword>
<dbReference type="EMBL" id="JBCGCU010000019">
    <property type="protein sequence ID" value="MEM0516466.1"/>
    <property type="molecule type" value="Genomic_DNA"/>
</dbReference>
<keyword evidence="3" id="KW-1185">Reference proteome</keyword>
<proteinExistence type="predicted"/>
<keyword evidence="1" id="KW-0472">Membrane</keyword>
<evidence type="ECO:0000256" key="1">
    <source>
        <dbReference type="SAM" id="Phobius"/>
    </source>
</evidence>
<gene>
    <name evidence="2" type="ORF">WCN91_13750</name>
</gene>
<sequence>MDFYVLKKKNELIAIPADEQHCKQYLNNGYFYIDKVAACDERTAISHLQSKYQRSIRIPLLVLAIAIPILLITWWQFTH</sequence>
<reference evidence="2 3" key="1">
    <citation type="submission" date="2024-03" db="EMBL/GenBank/DDBJ databases">
        <title>Pseudoalteromonas qingdaonensis sp. nov., isolated from the intestines of marine benthic organisms.</title>
        <authorList>
            <person name="Lin X."/>
            <person name="Fang S."/>
            <person name="Hu X."/>
        </authorList>
    </citation>
    <scope>NUCLEOTIDE SEQUENCE [LARGE SCALE GENOMIC DNA]</scope>
    <source>
        <strain evidence="2 3">YIC-827</strain>
    </source>
</reference>
<evidence type="ECO:0000313" key="2">
    <source>
        <dbReference type="EMBL" id="MEM0516466.1"/>
    </source>
</evidence>
<comment type="caution">
    <text evidence="2">The sequence shown here is derived from an EMBL/GenBank/DDBJ whole genome shotgun (WGS) entry which is preliminary data.</text>
</comment>
<accession>A0ABU9MZ11</accession>
<keyword evidence="1" id="KW-0812">Transmembrane</keyword>
<evidence type="ECO:0000313" key="3">
    <source>
        <dbReference type="Proteomes" id="UP001447008"/>
    </source>
</evidence>
<name>A0ABU9MZ11_9GAMM</name>